<evidence type="ECO:0000256" key="2">
    <source>
        <dbReference type="ARBA" id="ARBA00022729"/>
    </source>
</evidence>
<dbReference type="PANTHER" id="PTHR34978:SF3">
    <property type="entry name" value="SLR0241 PROTEIN"/>
    <property type="match status" value="1"/>
</dbReference>
<evidence type="ECO:0000313" key="13">
    <source>
        <dbReference type="Proteomes" id="UP000397656"/>
    </source>
</evidence>
<keyword evidence="6" id="KW-0961">Cell wall biogenesis/degradation</keyword>
<keyword evidence="5" id="KW-0573">Peptidoglycan synthesis</keyword>
<dbReference type="AlphaFoldDB" id="A0A643FWH5"/>
<accession>A0A643FWH5</accession>
<evidence type="ECO:0000259" key="10">
    <source>
        <dbReference type="Pfam" id="PF00768"/>
    </source>
</evidence>
<evidence type="ECO:0000256" key="1">
    <source>
        <dbReference type="ARBA" id="ARBA00007164"/>
    </source>
</evidence>
<evidence type="ECO:0000256" key="8">
    <source>
        <dbReference type="PIRSR" id="PIRSR618044-2"/>
    </source>
</evidence>
<dbReference type="Proteomes" id="UP000397656">
    <property type="component" value="Chromosome 1"/>
</dbReference>
<gene>
    <name evidence="12" type="ORF">F7R26_008630</name>
</gene>
<dbReference type="InterPro" id="IPR052173">
    <property type="entry name" value="Beta-lactam_resp_regulator"/>
</dbReference>
<feature type="domain" description="Peptidase M56" evidence="11">
    <location>
        <begin position="90"/>
        <end position="262"/>
    </location>
</feature>
<dbReference type="InterPro" id="IPR018044">
    <property type="entry name" value="Peptidase_S11"/>
</dbReference>
<dbReference type="PANTHER" id="PTHR34978">
    <property type="entry name" value="POSSIBLE SENSOR-TRANSDUCER PROTEIN BLAR"/>
    <property type="match status" value="1"/>
</dbReference>
<dbReference type="Gene3D" id="3.40.710.10">
    <property type="entry name" value="DD-peptidase/beta-lactamase superfamily"/>
    <property type="match status" value="1"/>
</dbReference>
<feature type="active site" description="Acyl-ester intermediate" evidence="7">
    <location>
        <position position="392"/>
    </location>
</feature>
<feature type="binding site" evidence="8">
    <location>
        <position position="554"/>
    </location>
    <ligand>
        <name>substrate</name>
    </ligand>
</feature>
<keyword evidence="4" id="KW-0133">Cell shape</keyword>
<evidence type="ECO:0000256" key="7">
    <source>
        <dbReference type="PIRSR" id="PIRSR618044-1"/>
    </source>
</evidence>
<evidence type="ECO:0000256" key="5">
    <source>
        <dbReference type="ARBA" id="ARBA00022984"/>
    </source>
</evidence>
<protein>
    <submittedName>
        <fullName evidence="12">Serine hydrolase</fullName>
    </submittedName>
</protein>
<evidence type="ECO:0000256" key="4">
    <source>
        <dbReference type="ARBA" id="ARBA00022960"/>
    </source>
</evidence>
<dbReference type="GO" id="GO:0009252">
    <property type="term" value="P:peptidoglycan biosynthetic process"/>
    <property type="evidence" value="ECO:0007669"/>
    <property type="project" value="UniProtKB-KW"/>
</dbReference>
<dbReference type="InterPro" id="IPR001967">
    <property type="entry name" value="Peptidase_S11_N"/>
</dbReference>
<evidence type="ECO:0000259" key="11">
    <source>
        <dbReference type="Pfam" id="PF05569"/>
    </source>
</evidence>
<evidence type="ECO:0000256" key="3">
    <source>
        <dbReference type="ARBA" id="ARBA00022801"/>
    </source>
</evidence>
<reference evidence="12 13" key="1">
    <citation type="submission" date="2020-10" db="EMBL/GenBank/DDBJ databases">
        <title>Complete genome sequence of Cupriavidus basilensis CCUG 49340T.</title>
        <authorList>
            <person name="Salva-Serra F."/>
            <person name="Donoso R.A."/>
            <person name="Cho K.H."/>
            <person name="Yoo J.A."/>
            <person name="Lee K."/>
            <person name="Yoon S.-H."/>
            <person name="Perez-Pantoja D."/>
            <person name="Moore E.R.B."/>
        </authorList>
    </citation>
    <scope>NUCLEOTIDE SEQUENCE [LARGE SCALE GENOMIC DNA]</scope>
    <source>
        <strain evidence="13">CCUG 49340</strain>
    </source>
</reference>
<feature type="active site" description="Proton acceptor" evidence="7">
    <location>
        <position position="395"/>
    </location>
</feature>
<dbReference type="GO" id="GO:0009002">
    <property type="term" value="F:serine-type D-Ala-D-Ala carboxypeptidase activity"/>
    <property type="evidence" value="ECO:0007669"/>
    <property type="project" value="InterPro"/>
</dbReference>
<dbReference type="GO" id="GO:0071555">
    <property type="term" value="P:cell wall organization"/>
    <property type="evidence" value="ECO:0007669"/>
    <property type="project" value="UniProtKB-KW"/>
</dbReference>
<name>A0A643FWH5_9BURK</name>
<dbReference type="GeneID" id="98407434"/>
<keyword evidence="2" id="KW-0732">Signal</keyword>
<dbReference type="GO" id="GO:0006508">
    <property type="term" value="P:proteolysis"/>
    <property type="evidence" value="ECO:0007669"/>
    <property type="project" value="InterPro"/>
</dbReference>
<feature type="domain" description="Peptidase S11 D-alanyl-D-alanine carboxypeptidase A N-terminal" evidence="10">
    <location>
        <begin position="362"/>
        <end position="584"/>
    </location>
</feature>
<feature type="active site" evidence="7">
    <location>
        <position position="449"/>
    </location>
</feature>
<dbReference type="EMBL" id="CP062803">
    <property type="protein sequence ID" value="QOT78064.1"/>
    <property type="molecule type" value="Genomic_DNA"/>
</dbReference>
<comment type="similarity">
    <text evidence="1 9">Belongs to the peptidase S11 family.</text>
</comment>
<dbReference type="Gene3D" id="3.30.2010.10">
    <property type="entry name" value="Metalloproteases ('zincins'), catalytic domain"/>
    <property type="match status" value="1"/>
</dbReference>
<evidence type="ECO:0000256" key="9">
    <source>
        <dbReference type="RuleBase" id="RU004016"/>
    </source>
</evidence>
<sequence length="617" mass="66478">MSADLVILVQALGWALLHFLWKGALVGLATACLLRLLRDGKPQSRYAILCGALSLCLAIPVLDTYRYFTAAAAVLGDVDASSVLPALARRSAAPALMQQVMPWVVALWLSGVLAMATRLAAGLVWIRRISRAGGSWADARWQACVSQLAARCGVRRKIALRVAPQLPGPMTAGWWRPVVLVPAALLTQMPPALIEALLAHEVAHIRRMDFLVNLLQGVVEALLFFHPIVWWLSRGIRTEREEIADDIAAALIGEPRRVAIALEQLSQIQVAEARLDPMAQWAKSGSLSNRIRRLVRPNHRPLGWKILLLAGALSVAATGWLVSAQQSAPMLADGRLQGAVAAAARLFSRTAAHDALKAFVDAVEPDNVLVLDDNSGEVLLQKNEGNVVPIASLTKLMTAMVVLDAKPDMDRIISISHADADALKSIRSGLPVGTSLPLRQVMQLALMSSDNRAAYALARSYPGGLPAFEVALRAKISALGLAHTTLKEPTGLSAHNTSTAADVAIMASAASRYPEITHDTTNASDVIKINGKPVEYRNTNPLVGLAGWDIQLSKTGFTNEAGRCLIMRIKSAGKNITMVLLSARRTATWDQDLMKLRDLLRSGAVAGEQRSVMTRPY</sequence>
<evidence type="ECO:0000313" key="12">
    <source>
        <dbReference type="EMBL" id="QOT78064.1"/>
    </source>
</evidence>
<dbReference type="SUPFAM" id="SSF56601">
    <property type="entry name" value="beta-lactamase/transpeptidase-like"/>
    <property type="match status" value="1"/>
</dbReference>
<dbReference type="RefSeq" id="WP_150985902.1">
    <property type="nucleotide sequence ID" value="NZ_CP062803.1"/>
</dbReference>
<evidence type="ECO:0000256" key="6">
    <source>
        <dbReference type="ARBA" id="ARBA00023316"/>
    </source>
</evidence>
<dbReference type="InterPro" id="IPR012338">
    <property type="entry name" value="Beta-lactam/transpept-like"/>
</dbReference>
<keyword evidence="3 12" id="KW-0378">Hydrolase</keyword>
<dbReference type="CDD" id="cd07341">
    <property type="entry name" value="M56_BlaR1_MecR1_like"/>
    <property type="match status" value="1"/>
</dbReference>
<organism evidence="12 13">
    <name type="scientific">Cupriavidus basilensis</name>
    <dbReference type="NCBI Taxonomy" id="68895"/>
    <lineage>
        <taxon>Bacteria</taxon>
        <taxon>Pseudomonadati</taxon>
        <taxon>Pseudomonadota</taxon>
        <taxon>Betaproteobacteria</taxon>
        <taxon>Burkholderiales</taxon>
        <taxon>Burkholderiaceae</taxon>
        <taxon>Cupriavidus</taxon>
    </lineage>
</organism>
<dbReference type="InterPro" id="IPR008756">
    <property type="entry name" value="Peptidase_M56"/>
</dbReference>
<dbReference type="PRINTS" id="PR00725">
    <property type="entry name" value="DADACBPTASE1"/>
</dbReference>
<proteinExistence type="inferred from homology"/>
<dbReference type="Pfam" id="PF05569">
    <property type="entry name" value="Peptidase_M56"/>
    <property type="match status" value="1"/>
</dbReference>
<dbReference type="GO" id="GO:0008360">
    <property type="term" value="P:regulation of cell shape"/>
    <property type="evidence" value="ECO:0007669"/>
    <property type="project" value="UniProtKB-KW"/>
</dbReference>
<dbReference type="Pfam" id="PF00768">
    <property type="entry name" value="Peptidase_S11"/>
    <property type="match status" value="1"/>
</dbReference>